<feature type="chain" id="PRO_5018101185" description="Secreted protein" evidence="2">
    <location>
        <begin position="30"/>
        <end position="215"/>
    </location>
</feature>
<proteinExistence type="predicted"/>
<keyword evidence="1" id="KW-0472">Membrane</keyword>
<dbReference type="AlphaFoldDB" id="A0A3M7RNQ4"/>
<dbReference type="Proteomes" id="UP000276133">
    <property type="component" value="Unassembled WGS sequence"/>
</dbReference>
<gene>
    <name evidence="3" type="ORF">BpHYR1_004441</name>
</gene>
<evidence type="ECO:0000256" key="1">
    <source>
        <dbReference type="SAM" id="Phobius"/>
    </source>
</evidence>
<feature type="signal peptide" evidence="2">
    <location>
        <begin position="1"/>
        <end position="29"/>
    </location>
</feature>
<evidence type="ECO:0000313" key="3">
    <source>
        <dbReference type="EMBL" id="RNA25203.1"/>
    </source>
</evidence>
<evidence type="ECO:0008006" key="5">
    <source>
        <dbReference type="Google" id="ProtNLM"/>
    </source>
</evidence>
<dbReference type="EMBL" id="REGN01002962">
    <property type="protein sequence ID" value="RNA25203.1"/>
    <property type="molecule type" value="Genomic_DNA"/>
</dbReference>
<sequence length="215" mass="23909">MSRMCSVSGSLLHLPRFFALAWSSRATSAASVSVGLLSRRTSARPAETMASFMFSAVLGSRPRNSTPRSTFWALASLTKHTSLPTSFLRRNSRASNAYGWSLSITLSAEFGLSLRPRRGAVMPDSINVFSRLLLPSDFMTTQSPDVTCLTMPRYSCGLAAADAACGFCELAAICCGFLFEDNFFLFLLFYILNYKIKRELKDEFFFYFFGDVAFE</sequence>
<evidence type="ECO:0000313" key="4">
    <source>
        <dbReference type="Proteomes" id="UP000276133"/>
    </source>
</evidence>
<keyword evidence="1" id="KW-1133">Transmembrane helix</keyword>
<keyword evidence="1" id="KW-0812">Transmembrane</keyword>
<keyword evidence="2" id="KW-0732">Signal</keyword>
<evidence type="ECO:0000256" key="2">
    <source>
        <dbReference type="SAM" id="SignalP"/>
    </source>
</evidence>
<protein>
    <recommendedName>
        <fullName evidence="5">Secreted protein</fullName>
    </recommendedName>
</protein>
<reference evidence="3 4" key="1">
    <citation type="journal article" date="2018" name="Sci. Rep.">
        <title>Genomic signatures of local adaptation to the degree of environmental predictability in rotifers.</title>
        <authorList>
            <person name="Franch-Gras L."/>
            <person name="Hahn C."/>
            <person name="Garcia-Roger E.M."/>
            <person name="Carmona M.J."/>
            <person name="Serra M."/>
            <person name="Gomez A."/>
        </authorList>
    </citation>
    <scope>NUCLEOTIDE SEQUENCE [LARGE SCALE GENOMIC DNA]</scope>
    <source>
        <strain evidence="3">HYR1</strain>
    </source>
</reference>
<name>A0A3M7RNQ4_BRAPC</name>
<accession>A0A3M7RNQ4</accession>
<comment type="caution">
    <text evidence="3">The sequence shown here is derived from an EMBL/GenBank/DDBJ whole genome shotgun (WGS) entry which is preliminary data.</text>
</comment>
<feature type="transmembrane region" description="Helical" evidence="1">
    <location>
        <begin position="170"/>
        <end position="192"/>
    </location>
</feature>
<organism evidence="3 4">
    <name type="scientific">Brachionus plicatilis</name>
    <name type="common">Marine rotifer</name>
    <name type="synonym">Brachionus muelleri</name>
    <dbReference type="NCBI Taxonomy" id="10195"/>
    <lineage>
        <taxon>Eukaryota</taxon>
        <taxon>Metazoa</taxon>
        <taxon>Spiralia</taxon>
        <taxon>Gnathifera</taxon>
        <taxon>Rotifera</taxon>
        <taxon>Eurotatoria</taxon>
        <taxon>Monogononta</taxon>
        <taxon>Pseudotrocha</taxon>
        <taxon>Ploima</taxon>
        <taxon>Brachionidae</taxon>
        <taxon>Brachionus</taxon>
    </lineage>
</organism>
<keyword evidence="4" id="KW-1185">Reference proteome</keyword>